<sequence length="225" mass="25159">MRTFILLLICIGCSFGSFGQKIERHLKEAAYPYYLYLPHDSILNSHPPVMVFLHGKSLSGSNLENLKKYGVMSEIIKGRHFPAIVIAPQTNNGWKPESIKEVLDQVRAKYPSDSTRLYVIGMSMGGYGTINFTGTYPDIVAGAVAMCGGGDVRLAEGLSKVPLWIRHGNKDYVVPVSESQKVVNAIKKYTTDNLTFTIDKGLDHGDMERFFRGTEVYDWLFGKKK</sequence>
<reference evidence="3" key="1">
    <citation type="submission" date="2020-09" db="EMBL/GenBank/DDBJ databases">
        <title>Taishania pollutisoli gen. nov., sp. nov., Isolated from Tetrabromobisphenol A-Contaminated Soil.</title>
        <authorList>
            <person name="Chen Q."/>
        </authorList>
    </citation>
    <scope>NUCLEOTIDE SEQUENCE</scope>
    <source>
        <strain evidence="3">CZZ-1</strain>
    </source>
</reference>
<gene>
    <name evidence="3" type="ORF">H9Y05_11935</name>
</gene>
<keyword evidence="3" id="KW-0378">Hydrolase</keyword>
<keyword evidence="1" id="KW-0732">Signal</keyword>
<proteinExistence type="predicted"/>
<dbReference type="GO" id="GO:0016787">
    <property type="term" value="F:hydrolase activity"/>
    <property type="evidence" value="ECO:0007669"/>
    <property type="project" value="UniProtKB-KW"/>
</dbReference>
<dbReference type="PANTHER" id="PTHR43037">
    <property type="entry name" value="UNNAMED PRODUCT-RELATED"/>
    <property type="match status" value="1"/>
</dbReference>
<name>A0A8J6TTI5_9FLAO</name>
<organism evidence="3 4">
    <name type="scientific">Taishania pollutisoli</name>
    <dbReference type="NCBI Taxonomy" id="2766479"/>
    <lineage>
        <taxon>Bacteria</taxon>
        <taxon>Pseudomonadati</taxon>
        <taxon>Bacteroidota</taxon>
        <taxon>Flavobacteriia</taxon>
        <taxon>Flavobacteriales</taxon>
        <taxon>Crocinitomicaceae</taxon>
        <taxon>Taishania</taxon>
    </lineage>
</organism>
<keyword evidence="4" id="KW-1185">Reference proteome</keyword>
<evidence type="ECO:0000256" key="1">
    <source>
        <dbReference type="ARBA" id="ARBA00022729"/>
    </source>
</evidence>
<dbReference type="AlphaFoldDB" id="A0A8J6TTI5"/>
<dbReference type="PANTHER" id="PTHR43037:SF1">
    <property type="entry name" value="BLL1128 PROTEIN"/>
    <property type="match status" value="1"/>
</dbReference>
<accession>A0A8J6TTI5</accession>
<evidence type="ECO:0000259" key="2">
    <source>
        <dbReference type="Pfam" id="PF02230"/>
    </source>
</evidence>
<protein>
    <submittedName>
        <fullName evidence="3">Dienelactone hydrolase family protein</fullName>
    </submittedName>
</protein>
<dbReference type="RefSeq" id="WP_216714419.1">
    <property type="nucleotide sequence ID" value="NZ_JACVEL010000008.1"/>
</dbReference>
<dbReference type="InterPro" id="IPR029058">
    <property type="entry name" value="AB_hydrolase_fold"/>
</dbReference>
<dbReference type="InterPro" id="IPR050955">
    <property type="entry name" value="Plant_Biomass_Hydrol_Est"/>
</dbReference>
<dbReference type="EMBL" id="JACVEL010000008">
    <property type="protein sequence ID" value="MBC9813177.1"/>
    <property type="molecule type" value="Genomic_DNA"/>
</dbReference>
<evidence type="ECO:0000313" key="4">
    <source>
        <dbReference type="Proteomes" id="UP000652681"/>
    </source>
</evidence>
<dbReference type="Pfam" id="PF02230">
    <property type="entry name" value="Abhydrolase_2"/>
    <property type="match status" value="1"/>
</dbReference>
<dbReference type="InterPro" id="IPR003140">
    <property type="entry name" value="PLipase/COase/thioEstase"/>
</dbReference>
<dbReference type="Gene3D" id="3.40.50.1820">
    <property type="entry name" value="alpha/beta hydrolase"/>
    <property type="match status" value="1"/>
</dbReference>
<feature type="domain" description="Phospholipase/carboxylesterase/thioesterase" evidence="2">
    <location>
        <begin position="98"/>
        <end position="211"/>
    </location>
</feature>
<evidence type="ECO:0000313" key="3">
    <source>
        <dbReference type="EMBL" id="MBC9813177.1"/>
    </source>
</evidence>
<dbReference type="Proteomes" id="UP000652681">
    <property type="component" value="Unassembled WGS sequence"/>
</dbReference>
<comment type="caution">
    <text evidence="3">The sequence shown here is derived from an EMBL/GenBank/DDBJ whole genome shotgun (WGS) entry which is preliminary data.</text>
</comment>
<dbReference type="SUPFAM" id="SSF53474">
    <property type="entry name" value="alpha/beta-Hydrolases"/>
    <property type="match status" value="1"/>
</dbReference>